<reference evidence="1 2" key="1">
    <citation type="submission" date="2018-10" db="EMBL/GenBank/DDBJ databases">
        <authorList>
            <person name="Perry B.J."/>
            <person name="Sullivan J.T."/>
            <person name="Murphy R.J.T."/>
            <person name="Ramsay J.P."/>
            <person name="Ronson C.W."/>
        </authorList>
    </citation>
    <scope>NUCLEOTIDE SEQUENCE [LARGE SCALE GENOMIC DNA]</scope>
    <source>
        <strain evidence="1 2">R88b</strain>
    </source>
</reference>
<accession>A0A6M7WPR6</accession>
<proteinExistence type="predicted"/>
<evidence type="ECO:0000313" key="1">
    <source>
        <dbReference type="EMBL" id="QKD03496.1"/>
    </source>
</evidence>
<organism evidence="1 2">
    <name type="scientific">Mesorhizobium loti R88b</name>
    <dbReference type="NCBI Taxonomy" id="935548"/>
    <lineage>
        <taxon>Bacteria</taxon>
        <taxon>Pseudomonadati</taxon>
        <taxon>Pseudomonadota</taxon>
        <taxon>Alphaproteobacteria</taxon>
        <taxon>Hyphomicrobiales</taxon>
        <taxon>Phyllobacteriaceae</taxon>
        <taxon>Mesorhizobium</taxon>
    </lineage>
</organism>
<sequence length="190" mass="21754">MKRKFRLLHPERIVAANKAYRLANRDKIAAGKKKYLAEHPGQQLAYERAYYIRYPEKGLAKQESRKLRERAQANMQRSINSIRHDPDTVYRVVSRAVSSALPRFMRDDVIASMLLAVLEGKLLLDHVGARMKDYVTGYNREYDTFKTLSLDAPMGGTDLRRIDLLEAPAACEADEEDADLLMLRGGRFPI</sequence>
<evidence type="ECO:0000313" key="2">
    <source>
        <dbReference type="Proteomes" id="UP000503017"/>
    </source>
</evidence>
<dbReference type="AlphaFoldDB" id="A0A6M7WPR6"/>
<name>A0A6M7WPR6_RHILI</name>
<protein>
    <submittedName>
        <fullName evidence="1">Uncharacterized protein</fullName>
    </submittedName>
</protein>
<dbReference type="EMBL" id="CP033367">
    <property type="protein sequence ID" value="QKD03496.1"/>
    <property type="molecule type" value="Genomic_DNA"/>
</dbReference>
<gene>
    <name evidence="1" type="ORF">EB235_20005</name>
</gene>
<dbReference type="Proteomes" id="UP000503017">
    <property type="component" value="Chromosome"/>
</dbReference>